<proteinExistence type="predicted"/>
<dbReference type="AlphaFoldDB" id="A0A4S2MW35"/>
<keyword evidence="1" id="KW-0812">Transmembrane</keyword>
<gene>
    <name evidence="2" type="ORF">EX30DRAFT_341159</name>
</gene>
<keyword evidence="1" id="KW-0472">Membrane</keyword>
<dbReference type="InParanoid" id="A0A4S2MW35"/>
<dbReference type="Pfam" id="PF11885">
    <property type="entry name" value="DUF3405"/>
    <property type="match status" value="1"/>
</dbReference>
<feature type="transmembrane region" description="Helical" evidence="1">
    <location>
        <begin position="16"/>
        <end position="34"/>
    </location>
</feature>
<evidence type="ECO:0000313" key="3">
    <source>
        <dbReference type="Proteomes" id="UP000298138"/>
    </source>
</evidence>
<organism evidence="2 3">
    <name type="scientific">Ascodesmis nigricans</name>
    <dbReference type="NCBI Taxonomy" id="341454"/>
    <lineage>
        <taxon>Eukaryota</taxon>
        <taxon>Fungi</taxon>
        <taxon>Dikarya</taxon>
        <taxon>Ascomycota</taxon>
        <taxon>Pezizomycotina</taxon>
        <taxon>Pezizomycetes</taxon>
        <taxon>Pezizales</taxon>
        <taxon>Ascodesmidaceae</taxon>
        <taxon>Ascodesmis</taxon>
    </lineage>
</organism>
<keyword evidence="3" id="KW-1185">Reference proteome</keyword>
<dbReference type="InterPro" id="IPR021822">
    <property type="entry name" value="DUF3405"/>
</dbReference>
<dbReference type="STRING" id="341454.A0A4S2MW35"/>
<sequence>MAVRLATQLFNTRRPYSYLVFVIILLAFAQLWHITASDKRAQVLPAPSAEAPPLFDDEFTTPRCREALKLLNELKQKIEPKIKDQVVYNDHSVRAEDGKWYWDNRYPTPGCWEYEERYGPYRTLSPEILAAIDDVNKCNVDAAAAKKGTGRTRNAIVLRTAEREEFKEDLQLHTKALMVELATIGWEVYNVIHLEKKDAEQKEWIKEHVPVWMQSFTIPIRFAQAAALWPKKIQSFYFDNQASIAWFHKVHGPFDRVYVLEGDIRYIGRWDTFILSVDFDYQYYQHHHPNNRNLPAYPDFTTFELVAQAKPDWWGSATIEPNYPYSKGRHSLGVIWGYSGKLLDTIDQALKERGSAYFEAFVPTVANVYNLTTFQVAHTLYGPKRDFAIPSKKYIEVGDWDVSMYPEKGPQAFGGTYKYVGPESEDWYRNWLEKKVQCRPAGLLHPVKLKPKAVKKST</sequence>
<accession>A0A4S2MW35</accession>
<reference evidence="2 3" key="1">
    <citation type="submission" date="2019-04" db="EMBL/GenBank/DDBJ databases">
        <title>Comparative genomics and transcriptomics to analyze fruiting body development in filamentous ascomycetes.</title>
        <authorList>
            <consortium name="DOE Joint Genome Institute"/>
            <person name="Lutkenhaus R."/>
            <person name="Traeger S."/>
            <person name="Breuer J."/>
            <person name="Kuo A."/>
            <person name="Lipzen A."/>
            <person name="Pangilinan J."/>
            <person name="Dilworth D."/>
            <person name="Sandor L."/>
            <person name="Poggeler S."/>
            <person name="Barry K."/>
            <person name="Grigoriev I.V."/>
            <person name="Nowrousian M."/>
        </authorList>
    </citation>
    <scope>NUCLEOTIDE SEQUENCE [LARGE SCALE GENOMIC DNA]</scope>
    <source>
        <strain evidence="2 3">CBS 389.68</strain>
    </source>
</reference>
<evidence type="ECO:0000256" key="1">
    <source>
        <dbReference type="SAM" id="Phobius"/>
    </source>
</evidence>
<protein>
    <submittedName>
        <fullName evidence="2">Uncharacterized protein</fullName>
    </submittedName>
</protein>
<dbReference type="EMBL" id="ML220122">
    <property type="protein sequence ID" value="TGZ80830.1"/>
    <property type="molecule type" value="Genomic_DNA"/>
</dbReference>
<dbReference type="OrthoDB" id="5350757at2759"/>
<name>A0A4S2MW35_9PEZI</name>
<dbReference type="Proteomes" id="UP000298138">
    <property type="component" value="Unassembled WGS sequence"/>
</dbReference>
<evidence type="ECO:0000313" key="2">
    <source>
        <dbReference type="EMBL" id="TGZ80830.1"/>
    </source>
</evidence>
<keyword evidence="1" id="KW-1133">Transmembrane helix</keyword>